<protein>
    <submittedName>
        <fullName evidence="1">Uncharacterized protein</fullName>
    </submittedName>
</protein>
<keyword evidence="2" id="KW-1185">Reference proteome</keyword>
<organism evidence="1 2">
    <name type="scientific">Gaopeijia maritima</name>
    <dbReference type="NCBI Taxonomy" id="3119007"/>
    <lineage>
        <taxon>Bacteria</taxon>
        <taxon>Pseudomonadati</taxon>
        <taxon>Gemmatimonadota</taxon>
        <taxon>Longimicrobiia</taxon>
        <taxon>Gaopeijiales</taxon>
        <taxon>Gaopeijiaceae</taxon>
        <taxon>Gaopeijia</taxon>
    </lineage>
</organism>
<sequence>MTGAASGPSYRVRTAPDASDARMRGRRYAIPFDRVWSAAFRLLSGGLPHWSLTWEDDEHGVLEAKVPHRTLRPAGLVRVRVYLDADAQTCVEMFAGPADGGRDLGASRRRVLRFFEALDRDLAPGPGQRLTPIPTAR</sequence>
<reference evidence="1 2" key="1">
    <citation type="submission" date="2024-02" db="EMBL/GenBank/DDBJ databases">
        <title>A novel Gemmatimonadota bacterium.</title>
        <authorList>
            <person name="Du Z.-J."/>
            <person name="Ye Y.-Q."/>
        </authorList>
    </citation>
    <scope>NUCLEOTIDE SEQUENCE [LARGE SCALE GENOMIC DNA]</scope>
    <source>
        <strain evidence="1 2">DH-20</strain>
    </source>
</reference>
<comment type="caution">
    <text evidence="1">The sequence shown here is derived from an EMBL/GenBank/DDBJ whole genome shotgun (WGS) entry which is preliminary data.</text>
</comment>
<evidence type="ECO:0000313" key="1">
    <source>
        <dbReference type="EMBL" id="MEK9501779.1"/>
    </source>
</evidence>
<proteinExistence type="predicted"/>
<evidence type="ECO:0000313" key="2">
    <source>
        <dbReference type="Proteomes" id="UP001484239"/>
    </source>
</evidence>
<dbReference type="RefSeq" id="WP_405278804.1">
    <property type="nucleotide sequence ID" value="NZ_CP144380.1"/>
</dbReference>
<accession>A0ABU9EAK2</accession>
<name>A0ABU9EAK2_9BACT</name>
<gene>
    <name evidence="1" type="ORF">WI372_12380</name>
</gene>
<dbReference type="Proteomes" id="UP001484239">
    <property type="component" value="Unassembled WGS sequence"/>
</dbReference>
<dbReference type="EMBL" id="JBBHLI010000007">
    <property type="protein sequence ID" value="MEK9501779.1"/>
    <property type="molecule type" value="Genomic_DNA"/>
</dbReference>